<evidence type="ECO:0000313" key="3">
    <source>
        <dbReference type="Proteomes" id="UP001157034"/>
    </source>
</evidence>
<dbReference type="Pfam" id="PF09995">
    <property type="entry name" value="MPAB_Lcp_cat"/>
    <property type="match status" value="1"/>
</dbReference>
<name>A0ABQ6K8P4_9MICO</name>
<dbReference type="RefSeq" id="WP_284254467.1">
    <property type="nucleotide sequence ID" value="NZ_BAAAQO010000002.1"/>
</dbReference>
<dbReference type="Proteomes" id="UP001157034">
    <property type="component" value="Unassembled WGS sequence"/>
</dbReference>
<dbReference type="PANTHER" id="PTHR36151">
    <property type="entry name" value="BLR2777 PROTEIN"/>
    <property type="match status" value="1"/>
</dbReference>
<protein>
    <recommendedName>
        <fullName evidence="1">ER-bound oxygenase mpaB/mpaB'/Rubber oxygenase catalytic domain-containing protein</fullName>
    </recommendedName>
</protein>
<dbReference type="EMBL" id="BSVB01000001">
    <property type="protein sequence ID" value="GMA95754.1"/>
    <property type="molecule type" value="Genomic_DNA"/>
</dbReference>
<dbReference type="PANTHER" id="PTHR36151:SF3">
    <property type="entry name" value="ER-BOUND OXYGENASE MPAB_MPAB'_RUBBER OXYGENASE CATALYTIC DOMAIN-CONTAINING PROTEIN"/>
    <property type="match status" value="1"/>
</dbReference>
<dbReference type="InterPro" id="IPR018713">
    <property type="entry name" value="MPAB/Lcp_cat_dom"/>
</dbReference>
<keyword evidence="3" id="KW-1185">Reference proteome</keyword>
<reference evidence="3" key="1">
    <citation type="journal article" date="2019" name="Int. J. Syst. Evol. Microbiol.">
        <title>The Global Catalogue of Microorganisms (GCM) 10K type strain sequencing project: providing services to taxonomists for standard genome sequencing and annotation.</title>
        <authorList>
            <consortium name="The Broad Institute Genomics Platform"/>
            <consortium name="The Broad Institute Genome Sequencing Center for Infectious Disease"/>
            <person name="Wu L."/>
            <person name="Ma J."/>
        </authorList>
    </citation>
    <scope>NUCLEOTIDE SEQUENCE [LARGE SCALE GENOMIC DNA]</scope>
    <source>
        <strain evidence="3">NBRC 108894</strain>
    </source>
</reference>
<feature type="domain" description="ER-bound oxygenase mpaB/mpaB'/Rubber oxygenase catalytic" evidence="1">
    <location>
        <begin position="8"/>
        <end position="222"/>
    </location>
</feature>
<comment type="caution">
    <text evidence="2">The sequence shown here is derived from an EMBL/GenBank/DDBJ whole genome shotgun (WGS) entry which is preliminary data.</text>
</comment>
<evidence type="ECO:0000259" key="1">
    <source>
        <dbReference type="Pfam" id="PF09995"/>
    </source>
</evidence>
<sequence>MHSPAMDRYARDAAIVVGGAAAILLQVADPVVARGVAEHSAFRDDPVRRLRHTLTFVYGVLAGDERQRARVAAVTDRAHEGVPGARDVDRQLWVAATLYEVGRSVQERLRGPLPADLDAEGLAASADLATVLQVPADRWPADRTAFDAYWRDAAAALEVGDDARSIARDLLHPRHMAWWARAAMPLVRAITPTLLPASITAAYGFAPGRARIAWGVLRMLVRLTPYRLRSLPARRLLASL</sequence>
<evidence type="ECO:0000313" key="2">
    <source>
        <dbReference type="EMBL" id="GMA95754.1"/>
    </source>
</evidence>
<proteinExistence type="predicted"/>
<gene>
    <name evidence="2" type="ORF">GCM10025881_25780</name>
</gene>
<accession>A0ABQ6K8P4</accession>
<organism evidence="2 3">
    <name type="scientific">Pseudolysinimonas kribbensis</name>
    <dbReference type="NCBI Taxonomy" id="433641"/>
    <lineage>
        <taxon>Bacteria</taxon>
        <taxon>Bacillati</taxon>
        <taxon>Actinomycetota</taxon>
        <taxon>Actinomycetes</taxon>
        <taxon>Micrococcales</taxon>
        <taxon>Microbacteriaceae</taxon>
        <taxon>Pseudolysinimonas</taxon>
    </lineage>
</organism>